<sequence length="522" mass="60112">MALKESYNSIDIEPGQGGPASETMQGKTEAVKRWPKHPVIYEINTWVWLRELSLKYGQSIDLATVPEEEWDKIASLGFDAVWLMGVWERSPAGIEISMQNKGLLEDFKRALPDFTAEDNVGSPYCVRRYVVAENLGGPQGLSAAREMLRSRGLRLILDFVPNHVAPDHPWVTEHPEYFVQGNADDMEKDPASFMEKAGIVFACGRDPFFPAWPDVIQLNAFNQGLRQAVINTLLEVAEQCDGIRCDMSMLMLNHIFERTWGSRAGEKPADEYWATIIHAIKATWPEFKFIAEAYWDLEWQLQQLGFDFCYDKKLYDRMEHQDAESVRQHLLADYTYQEKSVRFIENHDEPRAAKTFENGKGRAAAAVILTLPGAKLIHEGQFEGRKIRLPVFLSRRPQEPVDQELVAFYEHLLQGVNHDVFRNGEWRLCERSGWPDNQSYLHVLAWCWVKGDERYLIIINFGQDAAQALVHVPWDELRDQQWRLKDALSGESYDRSGSEMRDTGLYVDLGPWKFHLFQVSIL</sequence>
<dbReference type="EMBL" id="JBHUIM010000001">
    <property type="protein sequence ID" value="MFD2246469.1"/>
    <property type="molecule type" value="Genomic_DNA"/>
</dbReference>
<dbReference type="PANTHER" id="PTHR47786:SF2">
    <property type="entry name" value="GLYCOSYL HYDROLASE FAMILY 13 CATALYTIC DOMAIN-CONTAINING PROTEIN"/>
    <property type="match status" value="1"/>
</dbReference>
<proteinExistence type="predicted"/>
<dbReference type="Gene3D" id="3.20.20.80">
    <property type="entry name" value="Glycosidases"/>
    <property type="match status" value="1"/>
</dbReference>
<dbReference type="Pfam" id="PF00128">
    <property type="entry name" value="Alpha-amylase"/>
    <property type="match status" value="1"/>
</dbReference>
<dbReference type="SUPFAM" id="SSF51445">
    <property type="entry name" value="(Trans)glycosidases"/>
    <property type="match status" value="1"/>
</dbReference>
<evidence type="ECO:0000256" key="1">
    <source>
        <dbReference type="SAM" id="MobiDB-lite"/>
    </source>
</evidence>
<reference evidence="4" key="1">
    <citation type="journal article" date="2019" name="Int. J. Syst. Evol. Microbiol.">
        <title>The Global Catalogue of Microorganisms (GCM) 10K type strain sequencing project: providing services to taxonomists for standard genome sequencing and annotation.</title>
        <authorList>
            <consortium name="The Broad Institute Genomics Platform"/>
            <consortium name="The Broad Institute Genome Sequencing Center for Infectious Disease"/>
            <person name="Wu L."/>
            <person name="Ma J."/>
        </authorList>
    </citation>
    <scope>NUCLEOTIDE SEQUENCE [LARGE SCALE GENOMIC DNA]</scope>
    <source>
        <strain evidence="4">CGMCC 4.1782</strain>
    </source>
</reference>
<dbReference type="Proteomes" id="UP001597374">
    <property type="component" value="Unassembled WGS sequence"/>
</dbReference>
<gene>
    <name evidence="3" type="ORF">ACFSKP_09405</name>
</gene>
<dbReference type="InterPro" id="IPR017853">
    <property type="entry name" value="GH"/>
</dbReference>
<comment type="caution">
    <text evidence="3">The sequence shown here is derived from an EMBL/GenBank/DDBJ whole genome shotgun (WGS) entry which is preliminary data.</text>
</comment>
<keyword evidence="3" id="KW-0456">Lyase</keyword>
<feature type="region of interest" description="Disordered" evidence="1">
    <location>
        <begin position="1"/>
        <end position="24"/>
    </location>
</feature>
<feature type="domain" description="Glycosyl hydrolase family 13 catalytic" evidence="2">
    <location>
        <begin position="95"/>
        <end position="427"/>
    </location>
</feature>
<evidence type="ECO:0000259" key="2">
    <source>
        <dbReference type="SMART" id="SM00642"/>
    </source>
</evidence>
<protein>
    <submittedName>
        <fullName evidence="3">Alpha-amylase family glycosyl hydrolase</fullName>
    </submittedName>
</protein>
<organism evidence="3 4">
    <name type="scientific">Pontibacter ruber</name>
    <dbReference type="NCBI Taxonomy" id="1343895"/>
    <lineage>
        <taxon>Bacteria</taxon>
        <taxon>Pseudomonadati</taxon>
        <taxon>Bacteroidota</taxon>
        <taxon>Cytophagia</taxon>
        <taxon>Cytophagales</taxon>
        <taxon>Hymenobacteraceae</taxon>
        <taxon>Pontibacter</taxon>
    </lineage>
</organism>
<evidence type="ECO:0000313" key="4">
    <source>
        <dbReference type="Proteomes" id="UP001597374"/>
    </source>
</evidence>
<dbReference type="GO" id="GO:0016829">
    <property type="term" value="F:lyase activity"/>
    <property type="evidence" value="ECO:0007669"/>
    <property type="project" value="UniProtKB-KW"/>
</dbReference>
<evidence type="ECO:0000313" key="3">
    <source>
        <dbReference type="EMBL" id="MFD2246469.1"/>
    </source>
</evidence>
<dbReference type="RefSeq" id="WP_250428255.1">
    <property type="nucleotide sequence ID" value="NZ_JALPRR010000001.1"/>
</dbReference>
<dbReference type="SMART" id="SM00642">
    <property type="entry name" value="Aamy"/>
    <property type="match status" value="1"/>
</dbReference>
<dbReference type="PANTHER" id="PTHR47786">
    <property type="entry name" value="ALPHA-1,4-GLUCAN:MALTOSE-1-PHOSPHATE MALTOSYLTRANSFERASE"/>
    <property type="match status" value="1"/>
</dbReference>
<dbReference type="GO" id="GO:0016787">
    <property type="term" value="F:hydrolase activity"/>
    <property type="evidence" value="ECO:0007669"/>
    <property type="project" value="UniProtKB-KW"/>
</dbReference>
<keyword evidence="3" id="KW-0378">Hydrolase</keyword>
<accession>A0ABW5CXA3</accession>
<name>A0ABW5CXA3_9BACT</name>
<dbReference type="CDD" id="cd11347">
    <property type="entry name" value="AmyAc_1"/>
    <property type="match status" value="1"/>
</dbReference>
<keyword evidence="4" id="KW-1185">Reference proteome</keyword>
<dbReference type="InterPro" id="IPR006047">
    <property type="entry name" value="GH13_cat_dom"/>
</dbReference>